<accession>F2NXC6</accession>
<dbReference type="STRING" id="869209.Tresu_0811"/>
<organism evidence="1 2">
    <name type="scientific">Treponema succinifaciens (strain ATCC 33096 / DSM 2489 / 6091)</name>
    <dbReference type="NCBI Taxonomy" id="869209"/>
    <lineage>
        <taxon>Bacteria</taxon>
        <taxon>Pseudomonadati</taxon>
        <taxon>Spirochaetota</taxon>
        <taxon>Spirochaetia</taxon>
        <taxon>Spirochaetales</taxon>
        <taxon>Treponemataceae</taxon>
        <taxon>Treponema</taxon>
    </lineage>
</organism>
<dbReference type="EMBL" id="CP002631">
    <property type="protein sequence ID" value="AEB13739.1"/>
    <property type="molecule type" value="Genomic_DNA"/>
</dbReference>
<dbReference type="HOGENOM" id="CLU_764920_0_0_12"/>
<keyword evidence="2" id="KW-1185">Reference proteome</keyword>
<proteinExistence type="predicted"/>
<dbReference type="GeneID" id="302997987"/>
<evidence type="ECO:0000313" key="1">
    <source>
        <dbReference type="EMBL" id="AEB13739.1"/>
    </source>
</evidence>
<protein>
    <submittedName>
        <fullName evidence="1">Uncharacterized protein</fullName>
    </submittedName>
</protein>
<name>F2NXC6_TRES6</name>
<reference evidence="1 2" key="1">
    <citation type="journal article" date="2011" name="Stand. Genomic Sci.">
        <title>Complete genome sequence of Treponema succinifaciens type strain (6091).</title>
        <authorList>
            <person name="Han C."/>
            <person name="Gronow S."/>
            <person name="Teshima H."/>
            <person name="Lapidus A."/>
            <person name="Nolan M."/>
            <person name="Lucas S."/>
            <person name="Hammon N."/>
            <person name="Deshpande S."/>
            <person name="Cheng J.F."/>
            <person name="Zeytun A."/>
            <person name="Tapia R."/>
            <person name="Goodwin L."/>
            <person name="Pitluck S."/>
            <person name="Liolios K."/>
            <person name="Pagani I."/>
            <person name="Ivanova N."/>
            <person name="Mavromatis K."/>
            <person name="Mikhailova N."/>
            <person name="Huntemann M."/>
            <person name="Pati A."/>
            <person name="Chen A."/>
            <person name="Palaniappan K."/>
            <person name="Land M."/>
            <person name="Hauser L."/>
            <person name="Brambilla E.M."/>
            <person name="Rohde M."/>
            <person name="Goker M."/>
            <person name="Woyke T."/>
            <person name="Bristow J."/>
            <person name="Eisen J.A."/>
            <person name="Markowitz V."/>
            <person name="Hugenholtz P."/>
            <person name="Kyrpides N.C."/>
            <person name="Klenk H.P."/>
            <person name="Detter J.C."/>
        </authorList>
    </citation>
    <scope>NUCLEOTIDE SEQUENCE [LARGE SCALE GENOMIC DNA]</scope>
    <source>
        <strain evidence="2">ATCC 33096 / DSM 2489 / 6091</strain>
    </source>
</reference>
<dbReference type="eggNOG" id="COG2138">
    <property type="taxonomic scope" value="Bacteria"/>
</dbReference>
<dbReference type="AlphaFoldDB" id="F2NXC6"/>
<reference evidence="2" key="2">
    <citation type="submission" date="2011-04" db="EMBL/GenBank/DDBJ databases">
        <title>The complete genome of chromosome of Treponema succinifaciens DSM 2489.</title>
        <authorList>
            <person name="Lucas S."/>
            <person name="Copeland A."/>
            <person name="Lapidus A."/>
            <person name="Bruce D."/>
            <person name="Goodwin L."/>
            <person name="Pitluck S."/>
            <person name="Peters L."/>
            <person name="Kyrpides N."/>
            <person name="Mavromatis K."/>
            <person name="Ivanova N."/>
            <person name="Ovchinnikova G."/>
            <person name="Teshima H."/>
            <person name="Detter J.C."/>
            <person name="Tapia R."/>
            <person name="Han C."/>
            <person name="Land M."/>
            <person name="Hauser L."/>
            <person name="Markowitz V."/>
            <person name="Cheng J.-F."/>
            <person name="Hugenholtz P."/>
            <person name="Woyke T."/>
            <person name="Wu D."/>
            <person name="Gronow S."/>
            <person name="Wellnitz S."/>
            <person name="Brambilla E."/>
            <person name="Klenk H.-P."/>
            <person name="Eisen J.A."/>
        </authorList>
    </citation>
    <scope>NUCLEOTIDE SEQUENCE [LARGE SCALE GENOMIC DNA]</scope>
    <source>
        <strain evidence="2">ATCC 33096 / DSM 2489 / 6091</strain>
    </source>
</reference>
<dbReference type="KEGG" id="tsu:Tresu_0811"/>
<gene>
    <name evidence="1" type="ordered locus">Tresu_0811</name>
</gene>
<sequence>MALALTKCISTFDSVPSSSKYKYLAVASSADMVKLGEWIKSGSDLEGITITLADDVDLADYADDWQPIGFIKSTEDSDADSNNMPFRGTFNGNGKTISYEIKKREDGLDSQVFGLFFDNYGTIENLVVNQTYSGDLSNRMLSRGGMICAYNYGNIKNCIVMSDIAIGTRSDTAGICKVNTESGKVVNCFVTGNIENQLDAYWRGSYQKTGGICAINYGTVENVVSAVNIKTKSLIDNKERLNNIAAAIAARTDGYLTNCYWLKDSINQDGNLKNHIAYTNYGDYTEENCIPDPSKITGCGWFDTNSPSASVTAGTTSECKSAQTLAYSGTLIQMLNAYVSASSDSGLKRWTAGADGSLSLDF</sequence>
<dbReference type="RefSeq" id="WP_013701032.1">
    <property type="nucleotide sequence ID" value="NC_015385.1"/>
</dbReference>
<evidence type="ECO:0000313" key="2">
    <source>
        <dbReference type="Proteomes" id="UP000006852"/>
    </source>
</evidence>
<dbReference type="OrthoDB" id="9813840at2"/>
<dbReference type="Proteomes" id="UP000006852">
    <property type="component" value="Chromosome"/>
</dbReference>